<keyword evidence="2" id="KW-1185">Reference proteome</keyword>
<proteinExistence type="predicted"/>
<accession>A0A2Z4Q6P1</accession>
<name>A0A2Z4Q6P1_9CAUD</name>
<gene>
    <name evidence="1" type="primary">55</name>
    <name evidence="1" type="ORF">PBI_PERCIVAL_55</name>
</gene>
<protein>
    <submittedName>
        <fullName evidence="1">Uncharacterized protein</fullName>
    </submittedName>
</protein>
<sequence>MAATITRPYSAEPMDVDAWAATSDTYPTSGSVAATLMALPEWRAVPGQLWEREAERSAEHDARRDRWMDLELEGAA</sequence>
<dbReference type="Proteomes" id="UP000250990">
    <property type="component" value="Segment"/>
</dbReference>
<organism evidence="1 2">
    <name type="scientific">Microbacterium phage Percival</name>
    <dbReference type="NCBI Taxonomy" id="2201439"/>
    <lineage>
        <taxon>Viruses</taxon>
        <taxon>Duplodnaviria</taxon>
        <taxon>Heunggongvirae</taxon>
        <taxon>Uroviricota</taxon>
        <taxon>Caudoviricetes</taxon>
        <taxon>Casidaviridae</taxon>
        <taxon>Percivalvirus</taxon>
        <taxon>Percivalvirus percival</taxon>
    </lineage>
</organism>
<dbReference type="EMBL" id="MH271308">
    <property type="protein sequence ID" value="AWY05742.1"/>
    <property type="molecule type" value="Genomic_DNA"/>
</dbReference>
<reference evidence="2" key="1">
    <citation type="submission" date="2018-04" db="EMBL/GenBank/DDBJ databases">
        <authorList>
            <person name="Go L.Y."/>
            <person name="Mitchell J.A."/>
        </authorList>
    </citation>
    <scope>NUCLEOTIDE SEQUENCE [LARGE SCALE GENOMIC DNA]</scope>
</reference>
<evidence type="ECO:0000313" key="1">
    <source>
        <dbReference type="EMBL" id="AWY05742.1"/>
    </source>
</evidence>
<evidence type="ECO:0000313" key="2">
    <source>
        <dbReference type="Proteomes" id="UP000250990"/>
    </source>
</evidence>